<dbReference type="Proteomes" id="UP000240505">
    <property type="component" value="Chromosome"/>
</dbReference>
<evidence type="ECO:0000259" key="5">
    <source>
        <dbReference type="Pfam" id="PF03976"/>
    </source>
</evidence>
<dbReference type="SUPFAM" id="SSF52540">
    <property type="entry name" value="P-loop containing nucleoside triphosphate hydrolases"/>
    <property type="match status" value="1"/>
</dbReference>
<dbReference type="InterPro" id="IPR022488">
    <property type="entry name" value="PPK2-related"/>
</dbReference>
<proteinExistence type="inferred from homology"/>
<dbReference type="GO" id="GO:0006797">
    <property type="term" value="P:polyphosphate metabolic process"/>
    <property type="evidence" value="ECO:0007669"/>
    <property type="project" value="InterPro"/>
</dbReference>
<dbReference type="PIRSF" id="PIRSF028756">
    <property type="entry name" value="PPK2_prd"/>
    <property type="match status" value="1"/>
</dbReference>
<evidence type="ECO:0000256" key="4">
    <source>
        <dbReference type="SAM" id="MobiDB-lite"/>
    </source>
</evidence>
<evidence type="ECO:0000256" key="3">
    <source>
        <dbReference type="ARBA" id="ARBA00022777"/>
    </source>
</evidence>
<comment type="similarity">
    <text evidence="1">Belongs to the polyphosphate kinase 2 (PPK2) family. Class I subfamily.</text>
</comment>
<keyword evidence="2" id="KW-0808">Transferase</keyword>
<evidence type="ECO:0000256" key="2">
    <source>
        <dbReference type="ARBA" id="ARBA00022679"/>
    </source>
</evidence>
<protein>
    <submittedName>
        <fullName evidence="6">Polyphosphate kinase</fullName>
    </submittedName>
</protein>
<dbReference type="InterPro" id="IPR027417">
    <property type="entry name" value="P-loop_NTPase"/>
</dbReference>
<keyword evidence="7" id="KW-1185">Reference proteome</keyword>
<dbReference type="EMBL" id="CP028324">
    <property type="protein sequence ID" value="AVR94652.1"/>
    <property type="molecule type" value="Genomic_DNA"/>
</dbReference>
<dbReference type="NCBIfam" id="TIGR03709">
    <property type="entry name" value="PPK2_rel_1"/>
    <property type="match status" value="1"/>
</dbReference>
<dbReference type="Gene3D" id="3.40.50.300">
    <property type="entry name" value="P-loop containing nucleotide triphosphate hydrolases"/>
    <property type="match status" value="1"/>
</dbReference>
<dbReference type="InterPro" id="IPR016898">
    <property type="entry name" value="Polyphosphate_phosphotransfera"/>
</dbReference>
<dbReference type="InterPro" id="IPR022300">
    <property type="entry name" value="PPK2-rel_1"/>
</dbReference>
<keyword evidence="3 6" id="KW-0418">Kinase</keyword>
<reference evidence="6 7" key="1">
    <citation type="submission" date="2018-03" db="EMBL/GenBank/DDBJ databases">
        <title>Massilia armeniaca sp. nov., isolated from desert soil.</title>
        <authorList>
            <person name="Huang H."/>
            <person name="Ren M."/>
        </authorList>
    </citation>
    <scope>NUCLEOTIDE SEQUENCE [LARGE SCALE GENOMIC DNA]</scope>
    <source>
        <strain evidence="6 7">ZMN-3</strain>
    </source>
</reference>
<evidence type="ECO:0000313" key="6">
    <source>
        <dbReference type="EMBL" id="AVR94652.1"/>
    </source>
</evidence>
<dbReference type="GO" id="GO:0008976">
    <property type="term" value="F:polyphosphate kinase activity"/>
    <property type="evidence" value="ECO:0007669"/>
    <property type="project" value="InterPro"/>
</dbReference>
<dbReference type="AlphaFoldDB" id="A0A2R4C513"/>
<evidence type="ECO:0000313" key="7">
    <source>
        <dbReference type="Proteomes" id="UP000240505"/>
    </source>
</evidence>
<dbReference type="RefSeq" id="WP_107140002.1">
    <property type="nucleotide sequence ID" value="NZ_CP028324.1"/>
</dbReference>
<dbReference type="Pfam" id="PF03976">
    <property type="entry name" value="PPK2"/>
    <property type="match status" value="1"/>
</dbReference>
<evidence type="ECO:0000256" key="1">
    <source>
        <dbReference type="ARBA" id="ARBA00009924"/>
    </source>
</evidence>
<accession>A0A2R4C513</accession>
<feature type="domain" description="Polyphosphate kinase-2-related" evidence="5">
    <location>
        <begin position="32"/>
        <end position="254"/>
    </location>
</feature>
<feature type="region of interest" description="Disordered" evidence="4">
    <location>
        <begin position="1"/>
        <end position="33"/>
    </location>
</feature>
<dbReference type="PANTHER" id="PTHR34383:SF3">
    <property type="entry name" value="POLYPHOSPHATE:AMP PHOSPHOTRANSFERASE"/>
    <property type="match status" value="1"/>
</dbReference>
<dbReference type="PANTHER" id="PTHR34383">
    <property type="entry name" value="POLYPHOSPHATE:AMP PHOSPHOTRANSFERASE-RELATED"/>
    <property type="match status" value="1"/>
</dbReference>
<name>A0A2R4C513_9BURK</name>
<gene>
    <name evidence="6" type="ORF">C9I28_02155</name>
</gene>
<dbReference type="OrthoDB" id="9775224at2"/>
<dbReference type="KEGG" id="masz:C9I28_02155"/>
<organism evidence="6 7">
    <name type="scientific">Pseudoduganella armeniaca</name>
    <dbReference type="NCBI Taxonomy" id="2072590"/>
    <lineage>
        <taxon>Bacteria</taxon>
        <taxon>Pseudomonadati</taxon>
        <taxon>Pseudomonadota</taxon>
        <taxon>Betaproteobacteria</taxon>
        <taxon>Burkholderiales</taxon>
        <taxon>Oxalobacteraceae</taxon>
        <taxon>Telluria group</taxon>
        <taxon>Pseudoduganella</taxon>
    </lineage>
</organism>
<sequence>MKASKRFRTPAQPNLKDADAAATPLCAGDDPKRDKAEAKRLHKTIAALQEKLYAERDRKVLIVLQGVDCAGKDGTVHQLFRKINPMGLRPVRFDVPTSIETARDYLWRVHRQVPRQGEIAVFNRSHYEDVLHPLVYGQLDGEALAQRYAHIRDFERMLAETGTVILKIFLHISNEEQRKRLQARIDHPEKHWKFDPEDLKHRERWDDYRHAYERAIAETDAPHAPWYIVPADSKPHRDLAVAALLVEALEAMDLQWPAGDAKLAKLKVR</sequence>